<evidence type="ECO:0000313" key="1">
    <source>
        <dbReference type="EMBL" id="KAG6780354.1"/>
    </source>
</evidence>
<keyword evidence="2" id="KW-1185">Reference proteome</keyword>
<name>A0A8X8D6R1_POPTO</name>
<comment type="caution">
    <text evidence="1">The sequence shown here is derived from an EMBL/GenBank/DDBJ whole genome shotgun (WGS) entry which is preliminary data.</text>
</comment>
<dbReference type="EMBL" id="JAAWWB010000006">
    <property type="protein sequence ID" value="KAG6780354.1"/>
    <property type="molecule type" value="Genomic_DNA"/>
</dbReference>
<dbReference type="Proteomes" id="UP000886885">
    <property type="component" value="Chromosome 3D"/>
</dbReference>
<gene>
    <name evidence="1" type="ORF">POTOM_013208</name>
</gene>
<sequence>MGLSYVHPCDRLCSPGGGGGGGDAEQRSWVVEPLAVRVVSLAPLSDNFTETLSWLVLTRSRHKCRPSQIAQGSSVSDHCSDPEIKSLCSILYRSTCFRSYI</sequence>
<accession>A0A8X8D6R1</accession>
<organism evidence="1 2">
    <name type="scientific">Populus tomentosa</name>
    <name type="common">Chinese white poplar</name>
    <dbReference type="NCBI Taxonomy" id="118781"/>
    <lineage>
        <taxon>Eukaryota</taxon>
        <taxon>Viridiplantae</taxon>
        <taxon>Streptophyta</taxon>
        <taxon>Embryophyta</taxon>
        <taxon>Tracheophyta</taxon>
        <taxon>Spermatophyta</taxon>
        <taxon>Magnoliopsida</taxon>
        <taxon>eudicotyledons</taxon>
        <taxon>Gunneridae</taxon>
        <taxon>Pentapetalae</taxon>
        <taxon>rosids</taxon>
        <taxon>fabids</taxon>
        <taxon>Malpighiales</taxon>
        <taxon>Salicaceae</taxon>
        <taxon>Saliceae</taxon>
        <taxon>Populus</taxon>
    </lineage>
</organism>
<reference evidence="1" key="1">
    <citation type="journal article" date="2020" name="bioRxiv">
        <title>Hybrid origin of Populus tomentosa Carr. identified through genome sequencing and phylogenomic analysis.</title>
        <authorList>
            <person name="An X."/>
            <person name="Gao K."/>
            <person name="Chen Z."/>
            <person name="Li J."/>
            <person name="Yang X."/>
            <person name="Yang X."/>
            <person name="Zhou J."/>
            <person name="Guo T."/>
            <person name="Zhao T."/>
            <person name="Huang S."/>
            <person name="Miao D."/>
            <person name="Khan W.U."/>
            <person name="Rao P."/>
            <person name="Ye M."/>
            <person name="Lei B."/>
            <person name="Liao W."/>
            <person name="Wang J."/>
            <person name="Ji L."/>
            <person name="Li Y."/>
            <person name="Guo B."/>
            <person name="Mustafa N.S."/>
            <person name="Li S."/>
            <person name="Yun Q."/>
            <person name="Keller S.R."/>
            <person name="Mao J."/>
            <person name="Zhang R."/>
            <person name="Strauss S.H."/>
        </authorList>
    </citation>
    <scope>NUCLEOTIDE SEQUENCE</scope>
    <source>
        <strain evidence="1">GM15</strain>
        <tissue evidence="1">Leaf</tissue>
    </source>
</reference>
<protein>
    <submittedName>
        <fullName evidence="1">Uncharacterized protein</fullName>
    </submittedName>
</protein>
<evidence type="ECO:0000313" key="2">
    <source>
        <dbReference type="Proteomes" id="UP000886885"/>
    </source>
</evidence>
<proteinExistence type="predicted"/>
<dbReference type="AlphaFoldDB" id="A0A8X8D6R1"/>